<dbReference type="AlphaFoldDB" id="A0A371PU49"/>
<gene>
    <name evidence="2" type="ORF">DY245_34940</name>
</gene>
<evidence type="ECO:0000313" key="3">
    <source>
        <dbReference type="Proteomes" id="UP000262477"/>
    </source>
</evidence>
<reference evidence="2 3" key="1">
    <citation type="submission" date="2018-08" db="EMBL/GenBank/DDBJ databases">
        <title>Streptomyces NEAU-D10 sp. nov., a novel Actinomycete isolated from soil.</title>
        <authorList>
            <person name="Jin L."/>
        </authorList>
    </citation>
    <scope>NUCLEOTIDE SEQUENCE [LARGE SCALE GENOMIC DNA]</scope>
    <source>
        <strain evidence="2 3">NEAU-D10</strain>
    </source>
</reference>
<comment type="caution">
    <text evidence="2">The sequence shown here is derived from an EMBL/GenBank/DDBJ whole genome shotgun (WGS) entry which is preliminary data.</text>
</comment>
<accession>A0A371PU49</accession>
<organism evidence="2 3">
    <name type="scientific">Streptomyces inhibens</name>
    <dbReference type="NCBI Taxonomy" id="2293571"/>
    <lineage>
        <taxon>Bacteria</taxon>
        <taxon>Bacillati</taxon>
        <taxon>Actinomycetota</taxon>
        <taxon>Actinomycetes</taxon>
        <taxon>Kitasatosporales</taxon>
        <taxon>Streptomycetaceae</taxon>
        <taxon>Streptomyces</taxon>
    </lineage>
</organism>
<dbReference type="OrthoDB" id="3216692at2"/>
<protein>
    <submittedName>
        <fullName evidence="2">Uncharacterized protein</fullName>
    </submittedName>
</protein>
<proteinExistence type="predicted"/>
<sequence length="86" mass="10108">MTVRTSGVWTARCTGSDRRHGATPRPRIWRRRRWRRPRRGHGGWSGLRQDRNLNEAFETADPLRLMRLFGISEQTRRGTHSTPGQE</sequence>
<evidence type="ECO:0000256" key="1">
    <source>
        <dbReference type="SAM" id="MobiDB-lite"/>
    </source>
</evidence>
<dbReference type="EMBL" id="QUAC01000375">
    <property type="protein sequence ID" value="REK86002.1"/>
    <property type="molecule type" value="Genomic_DNA"/>
</dbReference>
<name>A0A371PU49_STRIH</name>
<dbReference type="Proteomes" id="UP000262477">
    <property type="component" value="Unassembled WGS sequence"/>
</dbReference>
<feature type="region of interest" description="Disordered" evidence="1">
    <location>
        <begin position="1"/>
        <end position="24"/>
    </location>
</feature>
<keyword evidence="3" id="KW-1185">Reference proteome</keyword>
<evidence type="ECO:0000313" key="2">
    <source>
        <dbReference type="EMBL" id="REK86002.1"/>
    </source>
</evidence>